<dbReference type="HOGENOM" id="CLU_2561816_0_0_1"/>
<keyword evidence="4" id="KW-1185">Reference proteome</keyword>
<evidence type="ECO:0000313" key="3">
    <source>
        <dbReference type="EnsemblPlants" id="KEH27059"/>
    </source>
</evidence>
<feature type="transmembrane region" description="Helical" evidence="1">
    <location>
        <begin position="42"/>
        <end position="61"/>
    </location>
</feature>
<dbReference type="Proteomes" id="UP000002051">
    <property type="component" value="Chromosome 6"/>
</dbReference>
<reference evidence="2 4" key="1">
    <citation type="journal article" date="2011" name="Nature">
        <title>The Medicago genome provides insight into the evolution of rhizobial symbioses.</title>
        <authorList>
            <person name="Young N.D."/>
            <person name="Debelle F."/>
            <person name="Oldroyd G.E."/>
            <person name="Geurts R."/>
            <person name="Cannon S.B."/>
            <person name="Udvardi M.K."/>
            <person name="Benedito V.A."/>
            <person name="Mayer K.F."/>
            <person name="Gouzy J."/>
            <person name="Schoof H."/>
            <person name="Van de Peer Y."/>
            <person name="Proost S."/>
            <person name="Cook D.R."/>
            <person name="Meyers B.C."/>
            <person name="Spannagl M."/>
            <person name="Cheung F."/>
            <person name="De Mita S."/>
            <person name="Krishnakumar V."/>
            <person name="Gundlach H."/>
            <person name="Zhou S."/>
            <person name="Mudge J."/>
            <person name="Bharti A.K."/>
            <person name="Murray J.D."/>
            <person name="Naoumkina M.A."/>
            <person name="Rosen B."/>
            <person name="Silverstein K.A."/>
            <person name="Tang H."/>
            <person name="Rombauts S."/>
            <person name="Zhao P.X."/>
            <person name="Zhou P."/>
            <person name="Barbe V."/>
            <person name="Bardou P."/>
            <person name="Bechner M."/>
            <person name="Bellec A."/>
            <person name="Berger A."/>
            <person name="Berges H."/>
            <person name="Bidwell S."/>
            <person name="Bisseling T."/>
            <person name="Choisne N."/>
            <person name="Couloux A."/>
            <person name="Denny R."/>
            <person name="Deshpande S."/>
            <person name="Dai X."/>
            <person name="Doyle J.J."/>
            <person name="Dudez A.M."/>
            <person name="Farmer A.D."/>
            <person name="Fouteau S."/>
            <person name="Franken C."/>
            <person name="Gibelin C."/>
            <person name="Gish J."/>
            <person name="Goldstein S."/>
            <person name="Gonzalez A.J."/>
            <person name="Green P.J."/>
            <person name="Hallab A."/>
            <person name="Hartog M."/>
            <person name="Hua A."/>
            <person name="Humphray S.J."/>
            <person name="Jeong D.H."/>
            <person name="Jing Y."/>
            <person name="Jocker A."/>
            <person name="Kenton S.M."/>
            <person name="Kim D.J."/>
            <person name="Klee K."/>
            <person name="Lai H."/>
            <person name="Lang C."/>
            <person name="Lin S."/>
            <person name="Macmil S.L."/>
            <person name="Magdelenat G."/>
            <person name="Matthews L."/>
            <person name="McCorrison J."/>
            <person name="Monaghan E.L."/>
            <person name="Mun J.H."/>
            <person name="Najar F.Z."/>
            <person name="Nicholson C."/>
            <person name="Noirot C."/>
            <person name="O'Bleness M."/>
            <person name="Paule C.R."/>
            <person name="Poulain J."/>
            <person name="Prion F."/>
            <person name="Qin B."/>
            <person name="Qu C."/>
            <person name="Retzel E.F."/>
            <person name="Riddle C."/>
            <person name="Sallet E."/>
            <person name="Samain S."/>
            <person name="Samson N."/>
            <person name="Sanders I."/>
            <person name="Saurat O."/>
            <person name="Scarpelli C."/>
            <person name="Schiex T."/>
            <person name="Segurens B."/>
            <person name="Severin A.J."/>
            <person name="Sherrier D.J."/>
            <person name="Shi R."/>
            <person name="Sims S."/>
            <person name="Singer S.R."/>
            <person name="Sinharoy S."/>
            <person name="Sterck L."/>
            <person name="Viollet A."/>
            <person name="Wang B.B."/>
            <person name="Wang K."/>
            <person name="Wang M."/>
            <person name="Wang X."/>
            <person name="Warfsmann J."/>
            <person name="Weissenbach J."/>
            <person name="White D.D."/>
            <person name="White J.D."/>
            <person name="Wiley G.B."/>
            <person name="Wincker P."/>
            <person name="Xing Y."/>
            <person name="Yang L."/>
            <person name="Yao Z."/>
            <person name="Ying F."/>
            <person name="Zhai J."/>
            <person name="Zhou L."/>
            <person name="Zuber A."/>
            <person name="Denarie J."/>
            <person name="Dixon R.A."/>
            <person name="May G.D."/>
            <person name="Schwartz D.C."/>
            <person name="Rogers J."/>
            <person name="Quetier F."/>
            <person name="Town C.D."/>
            <person name="Roe B.A."/>
        </authorList>
    </citation>
    <scope>NUCLEOTIDE SEQUENCE [LARGE SCALE GENOMIC DNA]</scope>
    <source>
        <strain evidence="2">A17</strain>
        <strain evidence="3 4">cv. Jemalong A17</strain>
    </source>
</reference>
<dbReference type="EMBL" id="CM001222">
    <property type="protein sequence ID" value="KEH27059.1"/>
    <property type="molecule type" value="Genomic_DNA"/>
</dbReference>
<reference evidence="3" key="3">
    <citation type="submission" date="2015-04" db="UniProtKB">
        <authorList>
            <consortium name="EnsemblPlants"/>
        </authorList>
    </citation>
    <scope>IDENTIFICATION</scope>
    <source>
        <strain evidence="3">cv. Jemalong A17</strain>
    </source>
</reference>
<evidence type="ECO:0000256" key="1">
    <source>
        <dbReference type="SAM" id="Phobius"/>
    </source>
</evidence>
<dbReference type="EnsemblPlants" id="KEH27059">
    <property type="protein sequence ID" value="KEH27059"/>
    <property type="gene ID" value="MTR_6g084790"/>
</dbReference>
<protein>
    <submittedName>
        <fullName evidence="2">Transmembrane protein, putative</fullName>
    </submittedName>
</protein>
<accession>A0A072UB81</accession>
<evidence type="ECO:0000313" key="2">
    <source>
        <dbReference type="EMBL" id="KEH27059.1"/>
    </source>
</evidence>
<keyword evidence="1 2" id="KW-0812">Transmembrane</keyword>
<name>A0A072UB81_MEDTR</name>
<organism evidence="2 4">
    <name type="scientific">Medicago truncatula</name>
    <name type="common">Barrel medic</name>
    <name type="synonym">Medicago tribuloides</name>
    <dbReference type="NCBI Taxonomy" id="3880"/>
    <lineage>
        <taxon>Eukaryota</taxon>
        <taxon>Viridiplantae</taxon>
        <taxon>Streptophyta</taxon>
        <taxon>Embryophyta</taxon>
        <taxon>Tracheophyta</taxon>
        <taxon>Spermatophyta</taxon>
        <taxon>Magnoliopsida</taxon>
        <taxon>eudicotyledons</taxon>
        <taxon>Gunneridae</taxon>
        <taxon>Pentapetalae</taxon>
        <taxon>rosids</taxon>
        <taxon>fabids</taxon>
        <taxon>Fabales</taxon>
        <taxon>Fabaceae</taxon>
        <taxon>Papilionoideae</taxon>
        <taxon>50 kb inversion clade</taxon>
        <taxon>NPAAA clade</taxon>
        <taxon>Hologalegina</taxon>
        <taxon>IRL clade</taxon>
        <taxon>Trifolieae</taxon>
        <taxon>Medicago</taxon>
    </lineage>
</organism>
<keyword evidence="1" id="KW-0472">Membrane</keyword>
<gene>
    <name evidence="2" type="ordered locus">MTR_6g084790</name>
</gene>
<evidence type="ECO:0000313" key="4">
    <source>
        <dbReference type="Proteomes" id="UP000002051"/>
    </source>
</evidence>
<keyword evidence="1" id="KW-1133">Transmembrane helix</keyword>
<sequence>MPIPQNYYHFITLFLLLFFRLKKGYLGITRCPSKLATIMYSLLTLILTRVVISLGFSVIMMKNVKVALCLRINFINLTRTNL</sequence>
<dbReference type="AlphaFoldDB" id="A0A072UB81"/>
<reference evidence="2 4" key="2">
    <citation type="journal article" date="2014" name="BMC Genomics">
        <title>An improved genome release (version Mt4.0) for the model legume Medicago truncatula.</title>
        <authorList>
            <person name="Tang H."/>
            <person name="Krishnakumar V."/>
            <person name="Bidwell S."/>
            <person name="Rosen B."/>
            <person name="Chan A."/>
            <person name="Zhou S."/>
            <person name="Gentzbittel L."/>
            <person name="Childs K.L."/>
            <person name="Yandell M."/>
            <person name="Gundlach H."/>
            <person name="Mayer K.F."/>
            <person name="Schwartz D.C."/>
            <person name="Town C.D."/>
        </authorList>
    </citation>
    <scope>GENOME REANNOTATION</scope>
    <source>
        <strain evidence="2">A17</strain>
        <strain evidence="3 4">cv. Jemalong A17</strain>
    </source>
</reference>
<feature type="transmembrane region" description="Helical" evidence="1">
    <location>
        <begin position="6"/>
        <end position="21"/>
    </location>
</feature>
<proteinExistence type="predicted"/>